<evidence type="ECO:0000256" key="3">
    <source>
        <dbReference type="ARBA" id="ARBA00023163"/>
    </source>
</evidence>
<feature type="domain" description="HTH lacI-type" evidence="5">
    <location>
        <begin position="6"/>
        <end position="62"/>
    </location>
</feature>
<keyword evidence="1" id="KW-0805">Transcription regulation</keyword>
<organism evidence="6 7">
    <name type="scientific">Paenibacillus filicis</name>
    <dbReference type="NCBI Taxonomy" id="669464"/>
    <lineage>
        <taxon>Bacteria</taxon>
        <taxon>Bacillati</taxon>
        <taxon>Bacillota</taxon>
        <taxon>Bacilli</taxon>
        <taxon>Bacillales</taxon>
        <taxon>Paenibacillaceae</taxon>
        <taxon>Paenibacillus</taxon>
    </lineage>
</organism>
<dbReference type="InterPro" id="IPR000843">
    <property type="entry name" value="HTH_LacI"/>
</dbReference>
<dbReference type="Gene3D" id="1.10.260.40">
    <property type="entry name" value="lambda repressor-like DNA-binding domains"/>
    <property type="match status" value="1"/>
</dbReference>
<feature type="compositionally biased region" description="Polar residues" evidence="4">
    <location>
        <begin position="334"/>
        <end position="343"/>
    </location>
</feature>
<sequence length="369" mass="40285">MGTKRVTSFDVAKLAGVSRSVVSAVLNGTQGIGVSSETREAVLSAIRELNYHVDAQARGMKTGKSFSIAAFGDTGNPLFLQMLEGMQRACGESGYHLLISGQGTREEGRFKLIDLFLQRRIDGIVSLDEVSYADPQWEEAVRQSGVPFVSVEGYAETPSVVSVLTDYGQSIRDALELLAAADGRDRAPVYMQLVLGRSAENWAERSRRQAYLDWCAERQQEPCIGTFDIEDREAVETLLGTLREADSIPPILCNWSIGAIAVYRYAYRHGLRIGSDLRVMAADDTLRSNRHMVPALSAMEIPYARMGEAAVQALLEQINGSGEAVEQEPKQKQAGESGTSSGQEPGLGFVRTVAGKRWLRASYQPGESI</sequence>
<comment type="caution">
    <text evidence="6">The sequence shown here is derived from an EMBL/GenBank/DDBJ whole genome shotgun (WGS) entry which is preliminary data.</text>
</comment>
<evidence type="ECO:0000313" key="6">
    <source>
        <dbReference type="EMBL" id="MEK8127008.1"/>
    </source>
</evidence>
<feature type="region of interest" description="Disordered" evidence="4">
    <location>
        <begin position="321"/>
        <end position="348"/>
    </location>
</feature>
<evidence type="ECO:0000259" key="5">
    <source>
        <dbReference type="PROSITE" id="PS50932"/>
    </source>
</evidence>
<proteinExistence type="predicted"/>
<dbReference type="SUPFAM" id="SSF47413">
    <property type="entry name" value="lambda repressor-like DNA-binding domains"/>
    <property type="match status" value="1"/>
</dbReference>
<dbReference type="Pfam" id="PF00356">
    <property type="entry name" value="LacI"/>
    <property type="match status" value="1"/>
</dbReference>
<dbReference type="Gene3D" id="3.40.50.2300">
    <property type="match status" value="2"/>
</dbReference>
<keyword evidence="7" id="KW-1185">Reference proteome</keyword>
<dbReference type="InterPro" id="IPR010982">
    <property type="entry name" value="Lambda_DNA-bd_dom_sf"/>
</dbReference>
<dbReference type="CDD" id="cd01392">
    <property type="entry name" value="HTH_LacI"/>
    <property type="match status" value="1"/>
</dbReference>
<dbReference type="RefSeq" id="WP_341414046.1">
    <property type="nucleotide sequence ID" value="NZ_JBBPCC010000001.1"/>
</dbReference>
<dbReference type="PANTHER" id="PTHR30146:SF109">
    <property type="entry name" value="HTH-TYPE TRANSCRIPTIONAL REGULATOR GALS"/>
    <property type="match status" value="1"/>
</dbReference>
<evidence type="ECO:0000256" key="2">
    <source>
        <dbReference type="ARBA" id="ARBA00023125"/>
    </source>
</evidence>
<dbReference type="GO" id="GO:0003677">
    <property type="term" value="F:DNA binding"/>
    <property type="evidence" value="ECO:0007669"/>
    <property type="project" value="UniProtKB-KW"/>
</dbReference>
<dbReference type="InterPro" id="IPR046335">
    <property type="entry name" value="LacI/GalR-like_sensor"/>
</dbReference>
<keyword evidence="3" id="KW-0804">Transcription</keyword>
<dbReference type="PANTHER" id="PTHR30146">
    <property type="entry name" value="LACI-RELATED TRANSCRIPTIONAL REPRESSOR"/>
    <property type="match status" value="1"/>
</dbReference>
<dbReference type="Proteomes" id="UP001469365">
    <property type="component" value="Unassembled WGS sequence"/>
</dbReference>
<name>A0ABU9DG16_9BACL</name>
<reference evidence="6 7" key="1">
    <citation type="submission" date="2024-04" db="EMBL/GenBank/DDBJ databases">
        <title>draft genome sequnece of Paenibacillus filicis.</title>
        <authorList>
            <person name="Kim D.-U."/>
        </authorList>
    </citation>
    <scope>NUCLEOTIDE SEQUENCE [LARGE SCALE GENOMIC DNA]</scope>
    <source>
        <strain evidence="6 7">KACC14197</strain>
    </source>
</reference>
<dbReference type="Pfam" id="PF13377">
    <property type="entry name" value="Peripla_BP_3"/>
    <property type="match status" value="1"/>
</dbReference>
<accession>A0ABU9DG16</accession>
<dbReference type="InterPro" id="IPR028082">
    <property type="entry name" value="Peripla_BP_I"/>
</dbReference>
<dbReference type="EMBL" id="JBBPCC010000001">
    <property type="protein sequence ID" value="MEK8127008.1"/>
    <property type="molecule type" value="Genomic_DNA"/>
</dbReference>
<dbReference type="PROSITE" id="PS50932">
    <property type="entry name" value="HTH_LACI_2"/>
    <property type="match status" value="1"/>
</dbReference>
<dbReference type="SMART" id="SM00354">
    <property type="entry name" value="HTH_LACI"/>
    <property type="match status" value="1"/>
</dbReference>
<evidence type="ECO:0000313" key="7">
    <source>
        <dbReference type="Proteomes" id="UP001469365"/>
    </source>
</evidence>
<gene>
    <name evidence="6" type="ORF">WMW72_03695</name>
</gene>
<evidence type="ECO:0000256" key="1">
    <source>
        <dbReference type="ARBA" id="ARBA00023015"/>
    </source>
</evidence>
<keyword evidence="2 6" id="KW-0238">DNA-binding</keyword>
<dbReference type="SUPFAM" id="SSF53822">
    <property type="entry name" value="Periplasmic binding protein-like I"/>
    <property type="match status" value="1"/>
</dbReference>
<dbReference type="CDD" id="cd06267">
    <property type="entry name" value="PBP1_LacI_sugar_binding-like"/>
    <property type="match status" value="1"/>
</dbReference>
<evidence type="ECO:0000256" key="4">
    <source>
        <dbReference type="SAM" id="MobiDB-lite"/>
    </source>
</evidence>
<protein>
    <submittedName>
        <fullName evidence="6">LacI family DNA-binding transcriptional regulator</fullName>
    </submittedName>
</protein>